<dbReference type="PANTHER" id="PTHR43820:SF4">
    <property type="entry name" value="HIGH-AFFINITY BRANCHED-CHAIN AMINO ACID TRANSPORT ATP-BINDING PROTEIN LIVF"/>
    <property type="match status" value="1"/>
</dbReference>
<reference evidence="5" key="1">
    <citation type="submission" date="2013-08" db="EMBL/GenBank/DDBJ databases">
        <authorList>
            <person name="Mendez C."/>
            <person name="Richter M."/>
            <person name="Ferrer M."/>
            <person name="Sanchez J."/>
        </authorList>
    </citation>
    <scope>NUCLEOTIDE SEQUENCE</scope>
</reference>
<evidence type="ECO:0000313" key="5">
    <source>
        <dbReference type="EMBL" id="EQD80417.1"/>
    </source>
</evidence>
<reference evidence="5" key="2">
    <citation type="journal article" date="2014" name="ISME J.">
        <title>Microbial stratification in low pH oxic and suboxic macroscopic growths along an acid mine drainage.</title>
        <authorList>
            <person name="Mendez-Garcia C."/>
            <person name="Mesa V."/>
            <person name="Sprenger R.R."/>
            <person name="Richter M."/>
            <person name="Diez M.S."/>
            <person name="Solano J."/>
            <person name="Bargiela R."/>
            <person name="Golyshina O.V."/>
            <person name="Manteca A."/>
            <person name="Ramos J.L."/>
            <person name="Gallego J.R."/>
            <person name="Llorente I."/>
            <person name="Martins Dos Santos V.A."/>
            <person name="Jensen O.N."/>
            <person name="Pelaez A.I."/>
            <person name="Sanchez J."/>
            <person name="Ferrer M."/>
        </authorList>
    </citation>
    <scope>NUCLEOTIDE SEQUENCE</scope>
</reference>
<proteinExistence type="inferred from homology"/>
<dbReference type="InterPro" id="IPR052156">
    <property type="entry name" value="BCAA_Transport_ATP-bd_LivF"/>
</dbReference>
<comment type="similarity">
    <text evidence="1">Belongs to the ABC transporter superfamily.</text>
</comment>
<accession>T1CDC8</accession>
<evidence type="ECO:0000259" key="4">
    <source>
        <dbReference type="Pfam" id="PF00005"/>
    </source>
</evidence>
<keyword evidence="5" id="KW-0067">ATP-binding</keyword>
<feature type="non-terminal residue" evidence="5">
    <location>
        <position position="153"/>
    </location>
</feature>
<sequence>NPLLRLDDLRVTYGRVVAVKSVTLEVNEGQAVCLVGPNGAGKSSTLLAVMGAVRSRGDVLLRGTSTRGLRPEALAHLGVAMVPEGRHLFQTMSVQDNLALGTLARRRGKPARIDERWVTELFPIIGQFASRRAGLLVRRAAAAGGDRASVALG</sequence>
<gene>
    <name evidence="5" type="ORF">B1A_00912</name>
</gene>
<dbReference type="EMBL" id="AUZX01000692">
    <property type="protein sequence ID" value="EQD80417.1"/>
    <property type="molecule type" value="Genomic_DNA"/>
</dbReference>
<keyword evidence="5" id="KW-0547">Nucleotide-binding</keyword>
<dbReference type="Gene3D" id="3.40.50.300">
    <property type="entry name" value="P-loop containing nucleotide triphosphate hydrolases"/>
    <property type="match status" value="1"/>
</dbReference>
<keyword evidence="3" id="KW-0029">Amino-acid transport</keyword>
<dbReference type="PANTHER" id="PTHR43820">
    <property type="entry name" value="HIGH-AFFINITY BRANCHED-CHAIN AMINO ACID TRANSPORT ATP-BINDING PROTEIN LIVF"/>
    <property type="match status" value="1"/>
</dbReference>
<comment type="caution">
    <text evidence="5">The sequence shown here is derived from an EMBL/GenBank/DDBJ whole genome shotgun (WGS) entry which is preliminary data.</text>
</comment>
<name>T1CDC8_9ZZZZ</name>
<protein>
    <submittedName>
        <fullName evidence="5">Branched-chain amino acid ABC transporter, ATP-binding protein</fullName>
    </submittedName>
</protein>
<evidence type="ECO:0000256" key="1">
    <source>
        <dbReference type="ARBA" id="ARBA00005417"/>
    </source>
</evidence>
<evidence type="ECO:0000256" key="3">
    <source>
        <dbReference type="ARBA" id="ARBA00022970"/>
    </source>
</evidence>
<feature type="domain" description="ABC transporter" evidence="4">
    <location>
        <begin position="20"/>
        <end position="148"/>
    </location>
</feature>
<dbReference type="GO" id="GO:0016887">
    <property type="term" value="F:ATP hydrolysis activity"/>
    <property type="evidence" value="ECO:0007669"/>
    <property type="project" value="InterPro"/>
</dbReference>
<feature type="non-terminal residue" evidence="5">
    <location>
        <position position="1"/>
    </location>
</feature>
<dbReference type="SUPFAM" id="SSF52540">
    <property type="entry name" value="P-loop containing nucleoside triphosphate hydrolases"/>
    <property type="match status" value="1"/>
</dbReference>
<evidence type="ECO:0000256" key="2">
    <source>
        <dbReference type="ARBA" id="ARBA00022448"/>
    </source>
</evidence>
<dbReference type="GO" id="GO:0015807">
    <property type="term" value="P:L-amino acid transport"/>
    <property type="evidence" value="ECO:0007669"/>
    <property type="project" value="TreeGrafter"/>
</dbReference>
<dbReference type="GO" id="GO:0005524">
    <property type="term" value="F:ATP binding"/>
    <property type="evidence" value="ECO:0007669"/>
    <property type="project" value="UniProtKB-KW"/>
</dbReference>
<dbReference type="GO" id="GO:0015658">
    <property type="term" value="F:branched-chain amino acid transmembrane transporter activity"/>
    <property type="evidence" value="ECO:0007669"/>
    <property type="project" value="TreeGrafter"/>
</dbReference>
<dbReference type="AlphaFoldDB" id="T1CDC8"/>
<dbReference type="Pfam" id="PF00005">
    <property type="entry name" value="ABC_tran"/>
    <property type="match status" value="1"/>
</dbReference>
<organism evidence="5">
    <name type="scientific">mine drainage metagenome</name>
    <dbReference type="NCBI Taxonomy" id="410659"/>
    <lineage>
        <taxon>unclassified sequences</taxon>
        <taxon>metagenomes</taxon>
        <taxon>ecological metagenomes</taxon>
    </lineage>
</organism>
<keyword evidence="2" id="KW-0813">Transport</keyword>
<dbReference type="InterPro" id="IPR003439">
    <property type="entry name" value="ABC_transporter-like_ATP-bd"/>
</dbReference>
<dbReference type="InterPro" id="IPR027417">
    <property type="entry name" value="P-loop_NTPase"/>
</dbReference>